<evidence type="ECO:0000256" key="5">
    <source>
        <dbReference type="ARBA" id="ARBA00022673"/>
    </source>
</evidence>
<evidence type="ECO:0000256" key="8">
    <source>
        <dbReference type="ARBA" id="ARBA00023043"/>
    </source>
</evidence>
<evidence type="ECO:0000256" key="1">
    <source>
        <dbReference type="ARBA" id="ARBA00004651"/>
    </source>
</evidence>
<keyword evidence="13" id="KW-1185">Reference proteome</keyword>
<evidence type="ECO:0000256" key="6">
    <source>
        <dbReference type="ARBA" id="ARBA00022737"/>
    </source>
</evidence>
<dbReference type="InterPro" id="IPR002110">
    <property type="entry name" value="Ankyrin_rpt"/>
</dbReference>
<dbReference type="GO" id="GO:0005886">
    <property type="term" value="C:plasma membrane"/>
    <property type="evidence" value="ECO:0007669"/>
    <property type="project" value="UniProtKB-SubCell"/>
</dbReference>
<keyword evidence="3" id="KW-0472">Membrane</keyword>
<evidence type="ECO:0000256" key="7">
    <source>
        <dbReference type="ARBA" id="ARBA00022837"/>
    </source>
</evidence>
<comment type="subcellular location">
    <subcellularLocation>
        <location evidence="1">Cell membrane</location>
        <topology evidence="1">Multi-pass membrane protein</topology>
    </subcellularLocation>
</comment>
<accession>A0A9Q0IBC2</accession>
<dbReference type="PANTHER" id="PTHR10582:SF5">
    <property type="entry name" value="TRANSIENT RECEPTOR POTENTIAL CATION CHANNEL SUBFAMILY V MEMBER 2"/>
    <property type="match status" value="1"/>
</dbReference>
<sequence length="132" mass="14251">MQSSMGSWGMRVREVGSISSMDNNVLTVSKGDIYAVPDGPVLGGEFSKEKVFEAASKGGPGPLSGLQEYLQNHNLKLTSPEYIGKYGQGQTALHVAIERRNFDQVKLLVQKGADVQAKASGAFFQLKSKRGF</sequence>
<evidence type="ECO:0000256" key="2">
    <source>
        <dbReference type="ARBA" id="ARBA00022448"/>
    </source>
</evidence>
<keyword evidence="3" id="KW-1003">Cell membrane</keyword>
<keyword evidence="5" id="KW-0107">Calcium channel</keyword>
<name>A0A9Q0IBC2_9TELE</name>
<dbReference type="PROSITE" id="PS50297">
    <property type="entry name" value="ANK_REP_REGION"/>
    <property type="match status" value="1"/>
</dbReference>
<dbReference type="InterPro" id="IPR024862">
    <property type="entry name" value="TRPV"/>
</dbReference>
<dbReference type="Proteomes" id="UP001148018">
    <property type="component" value="Unassembled WGS sequence"/>
</dbReference>
<dbReference type="PROSITE" id="PS50088">
    <property type="entry name" value="ANK_REPEAT"/>
    <property type="match status" value="1"/>
</dbReference>
<dbReference type="Gene3D" id="1.25.40.20">
    <property type="entry name" value="Ankyrin repeat-containing domain"/>
    <property type="match status" value="1"/>
</dbReference>
<protein>
    <submittedName>
        <fullName evidence="12">Uncharacterized protein</fullName>
    </submittedName>
</protein>
<feature type="repeat" description="ANK" evidence="11">
    <location>
        <begin position="88"/>
        <end position="120"/>
    </location>
</feature>
<dbReference type="EMBL" id="JANIIK010000114">
    <property type="protein sequence ID" value="KAJ3590576.1"/>
    <property type="molecule type" value="Genomic_DNA"/>
</dbReference>
<dbReference type="SMART" id="SM00248">
    <property type="entry name" value="ANK"/>
    <property type="match status" value="1"/>
</dbReference>
<evidence type="ECO:0000256" key="10">
    <source>
        <dbReference type="ARBA" id="ARBA00023303"/>
    </source>
</evidence>
<keyword evidence="9" id="KW-0406">Ion transport</keyword>
<dbReference type="SUPFAM" id="SSF48403">
    <property type="entry name" value="Ankyrin repeat"/>
    <property type="match status" value="1"/>
</dbReference>
<keyword evidence="7" id="KW-0106">Calcium</keyword>
<evidence type="ECO:0000313" key="12">
    <source>
        <dbReference type="EMBL" id="KAJ3590576.1"/>
    </source>
</evidence>
<comment type="caution">
    <text evidence="12">The sequence shown here is derived from an EMBL/GenBank/DDBJ whole genome shotgun (WGS) entry which is preliminary data.</text>
</comment>
<organism evidence="12 13">
    <name type="scientific">Muraenolepis orangiensis</name>
    <name type="common">Patagonian moray cod</name>
    <dbReference type="NCBI Taxonomy" id="630683"/>
    <lineage>
        <taxon>Eukaryota</taxon>
        <taxon>Metazoa</taxon>
        <taxon>Chordata</taxon>
        <taxon>Craniata</taxon>
        <taxon>Vertebrata</taxon>
        <taxon>Euteleostomi</taxon>
        <taxon>Actinopterygii</taxon>
        <taxon>Neopterygii</taxon>
        <taxon>Teleostei</taxon>
        <taxon>Neoteleostei</taxon>
        <taxon>Acanthomorphata</taxon>
        <taxon>Zeiogadaria</taxon>
        <taxon>Gadariae</taxon>
        <taxon>Gadiformes</taxon>
        <taxon>Muraenolepidoidei</taxon>
        <taxon>Muraenolepididae</taxon>
        <taxon>Muraenolepis</taxon>
    </lineage>
</organism>
<evidence type="ECO:0000256" key="4">
    <source>
        <dbReference type="ARBA" id="ARBA00022568"/>
    </source>
</evidence>
<dbReference type="PANTHER" id="PTHR10582">
    <property type="entry name" value="TRANSIENT RECEPTOR POTENTIAL ION CHANNEL PROTEIN"/>
    <property type="match status" value="1"/>
</dbReference>
<reference evidence="12" key="1">
    <citation type="submission" date="2022-07" db="EMBL/GenBank/DDBJ databases">
        <title>Chromosome-level genome of Muraenolepis orangiensis.</title>
        <authorList>
            <person name="Kim J."/>
        </authorList>
    </citation>
    <scope>NUCLEOTIDE SEQUENCE</scope>
    <source>
        <strain evidence="12">KU_S4_2022</strain>
        <tissue evidence="12">Muscle</tissue>
    </source>
</reference>
<keyword evidence="2" id="KW-0813">Transport</keyword>
<keyword evidence="10" id="KW-0407">Ion channel</keyword>
<dbReference type="InterPro" id="IPR036770">
    <property type="entry name" value="Ankyrin_rpt-contain_sf"/>
</dbReference>
<dbReference type="GO" id="GO:0098703">
    <property type="term" value="P:calcium ion import across plasma membrane"/>
    <property type="evidence" value="ECO:0007669"/>
    <property type="project" value="TreeGrafter"/>
</dbReference>
<dbReference type="GO" id="GO:0005262">
    <property type="term" value="F:calcium channel activity"/>
    <property type="evidence" value="ECO:0007669"/>
    <property type="project" value="UniProtKB-KW"/>
</dbReference>
<dbReference type="AlphaFoldDB" id="A0A9Q0IBC2"/>
<gene>
    <name evidence="12" type="ORF">NHX12_008526</name>
</gene>
<dbReference type="Pfam" id="PF00023">
    <property type="entry name" value="Ank"/>
    <property type="match status" value="1"/>
</dbReference>
<dbReference type="OrthoDB" id="9908430at2759"/>
<evidence type="ECO:0000256" key="3">
    <source>
        <dbReference type="ARBA" id="ARBA00022475"/>
    </source>
</evidence>
<keyword evidence="6" id="KW-0677">Repeat</keyword>
<evidence type="ECO:0000256" key="9">
    <source>
        <dbReference type="ARBA" id="ARBA00023065"/>
    </source>
</evidence>
<proteinExistence type="predicted"/>
<evidence type="ECO:0000313" key="13">
    <source>
        <dbReference type="Proteomes" id="UP001148018"/>
    </source>
</evidence>
<evidence type="ECO:0000256" key="11">
    <source>
        <dbReference type="PROSITE-ProRule" id="PRU00023"/>
    </source>
</evidence>
<keyword evidence="8 11" id="KW-0040">ANK repeat</keyword>
<keyword evidence="4" id="KW-0109">Calcium transport</keyword>